<dbReference type="Proteomes" id="UP000321083">
    <property type="component" value="Unassembled WGS sequence"/>
</dbReference>
<dbReference type="Gene3D" id="3.40.50.2000">
    <property type="entry name" value="Glycogen Phosphorylase B"/>
    <property type="match status" value="1"/>
</dbReference>
<name>A0A5C6MDP2_9PLAN</name>
<reference evidence="1 2" key="2">
    <citation type="submission" date="2019-08" db="EMBL/GenBank/DDBJ databases">
        <authorList>
            <person name="Henke P."/>
        </authorList>
    </citation>
    <scope>NUCLEOTIDE SEQUENCE [LARGE SCALE GENOMIC DNA]</scope>
    <source>
        <strain evidence="1">Phe10_nw2017</strain>
    </source>
</reference>
<proteinExistence type="predicted"/>
<dbReference type="SUPFAM" id="SSF53756">
    <property type="entry name" value="UDP-Glycosyltransferase/glycogen phosphorylase"/>
    <property type="match status" value="1"/>
</dbReference>
<comment type="caution">
    <text evidence="1">The sequence shown here is derived from an EMBL/GenBank/DDBJ whole genome shotgun (WGS) entry which is preliminary data.</text>
</comment>
<dbReference type="AlphaFoldDB" id="A0A5C6MDP2"/>
<sequence length="367" mass="42559">MRVLVANIPLPQNRFLVDLNQQIARQTQLTHDEKMFWNCQGEFDVVHLHFPEYLTFQHEEQYVRGLTDQLITDTEQRLQWWAKRAKLIVTRHVLLPHDALKDPQWEKMYEAVYRNVHGVVHFASASIDEFQQRYSQTHFTCGQPQHCVIPHHNYSSLPNTVSRSDARRMLGVAADRQVMLVFGAIRNFEERDLILKTFAGLNTSRKMLLVSRWKEQLAKVRWIRLKYWLRDLNRLYYRLHPQYHFNYGFVEEADTQVWLQAADVLFIPRLKVLNSGNITLGMTFGKVVVGPDSWDVGQLLRETGNPVFDPDRPETAVEAMQSGFQLAAAGHVGPANQKLALGQWTAEQCGDRYVQFFRQVLATAAAG</sequence>
<reference evidence="1 2" key="1">
    <citation type="submission" date="2019-08" db="EMBL/GenBank/DDBJ databases">
        <title>100 year-old enigma solved: identification of Planctomyces bekefii, the type genus and species of the phylum Planctomycetes.</title>
        <authorList>
            <person name="Svetlana D.N."/>
            <person name="Overmann J."/>
        </authorList>
    </citation>
    <scope>NUCLEOTIDE SEQUENCE [LARGE SCALE GENOMIC DNA]</scope>
    <source>
        <strain evidence="1">Phe10_nw2017</strain>
    </source>
</reference>
<protein>
    <recommendedName>
        <fullName evidence="3">Glycosyl transferase family 1 domain-containing protein</fullName>
    </recommendedName>
</protein>
<dbReference type="EMBL" id="SRHE01000024">
    <property type="protein sequence ID" value="TWW12266.1"/>
    <property type="molecule type" value="Genomic_DNA"/>
</dbReference>
<evidence type="ECO:0000313" key="2">
    <source>
        <dbReference type="Proteomes" id="UP000321083"/>
    </source>
</evidence>
<accession>A0A5C6MDP2</accession>
<gene>
    <name evidence="1" type="ORF">E3A20_02440</name>
</gene>
<evidence type="ECO:0000313" key="1">
    <source>
        <dbReference type="EMBL" id="TWW12266.1"/>
    </source>
</evidence>
<keyword evidence="2" id="KW-1185">Reference proteome</keyword>
<organism evidence="1 2">
    <name type="scientific">Planctomyces bekefii</name>
    <dbReference type="NCBI Taxonomy" id="1653850"/>
    <lineage>
        <taxon>Bacteria</taxon>
        <taxon>Pseudomonadati</taxon>
        <taxon>Planctomycetota</taxon>
        <taxon>Planctomycetia</taxon>
        <taxon>Planctomycetales</taxon>
        <taxon>Planctomycetaceae</taxon>
        <taxon>Planctomyces</taxon>
    </lineage>
</organism>
<evidence type="ECO:0008006" key="3">
    <source>
        <dbReference type="Google" id="ProtNLM"/>
    </source>
</evidence>